<dbReference type="Proteomes" id="UP000651728">
    <property type="component" value="Unassembled WGS sequence"/>
</dbReference>
<dbReference type="PANTHER" id="PTHR43297">
    <property type="entry name" value="OLIGOPEPTIDE TRANSPORT ATP-BINDING PROTEIN APPD"/>
    <property type="match status" value="1"/>
</dbReference>
<evidence type="ECO:0000256" key="5">
    <source>
        <dbReference type="ARBA" id="ARBA00022741"/>
    </source>
</evidence>
<feature type="compositionally biased region" description="Gly residues" evidence="8">
    <location>
        <begin position="291"/>
        <end position="300"/>
    </location>
</feature>
<keyword evidence="5" id="KW-0547">Nucleotide-binding</keyword>
<gene>
    <name evidence="10" type="ORF">Mam01_49490</name>
</gene>
<keyword evidence="11" id="KW-1185">Reference proteome</keyword>
<dbReference type="PANTHER" id="PTHR43297:SF2">
    <property type="entry name" value="DIPEPTIDE TRANSPORT ATP-BINDING PROTEIN DPPD"/>
    <property type="match status" value="1"/>
</dbReference>
<dbReference type="Gene3D" id="3.40.50.300">
    <property type="entry name" value="P-loop containing nucleotide triphosphate hydrolases"/>
    <property type="match status" value="2"/>
</dbReference>
<proteinExistence type="inferred from homology"/>
<keyword evidence="6 10" id="KW-0067">ATP-binding</keyword>
<reference evidence="10 11" key="1">
    <citation type="submission" date="2021-01" db="EMBL/GenBank/DDBJ databases">
        <title>Whole genome shotgun sequence of Microbispora amethystogenes NBRC 101907.</title>
        <authorList>
            <person name="Komaki H."/>
            <person name="Tamura T."/>
        </authorList>
    </citation>
    <scope>NUCLEOTIDE SEQUENCE [LARGE SCALE GENOMIC DNA]</scope>
    <source>
        <strain evidence="10 11">NBRC 101907</strain>
    </source>
</reference>
<dbReference type="InterPro" id="IPR013563">
    <property type="entry name" value="Oligopep_ABC_C"/>
</dbReference>
<dbReference type="InterPro" id="IPR017871">
    <property type="entry name" value="ABC_transporter-like_CS"/>
</dbReference>
<feature type="region of interest" description="Disordered" evidence="8">
    <location>
        <begin position="262"/>
        <end position="310"/>
    </location>
</feature>
<organism evidence="10 11">
    <name type="scientific">Microbispora amethystogenes</name>
    <dbReference type="NCBI Taxonomy" id="1427754"/>
    <lineage>
        <taxon>Bacteria</taxon>
        <taxon>Bacillati</taxon>
        <taxon>Actinomycetota</taxon>
        <taxon>Actinomycetes</taxon>
        <taxon>Streptosporangiales</taxon>
        <taxon>Streptosporangiaceae</taxon>
        <taxon>Microbispora</taxon>
    </lineage>
</organism>
<dbReference type="InterPro" id="IPR003593">
    <property type="entry name" value="AAA+_ATPase"/>
</dbReference>
<name>A0ABQ4FJ14_9ACTN</name>
<feature type="domain" description="ABC transporter" evidence="9">
    <location>
        <begin position="380"/>
        <end position="622"/>
    </location>
</feature>
<dbReference type="GO" id="GO:0005524">
    <property type="term" value="F:ATP binding"/>
    <property type="evidence" value="ECO:0007669"/>
    <property type="project" value="UniProtKB-KW"/>
</dbReference>
<comment type="similarity">
    <text evidence="2">Belongs to the ABC transporter superfamily.</text>
</comment>
<dbReference type="PROSITE" id="PS50893">
    <property type="entry name" value="ABC_TRANSPORTER_2"/>
    <property type="match status" value="2"/>
</dbReference>
<evidence type="ECO:0000256" key="1">
    <source>
        <dbReference type="ARBA" id="ARBA00004202"/>
    </source>
</evidence>
<evidence type="ECO:0000313" key="10">
    <source>
        <dbReference type="EMBL" id="GIH34785.1"/>
    </source>
</evidence>
<protein>
    <submittedName>
        <fullName evidence="10">ABC transporter ATP-binding protein</fullName>
    </submittedName>
</protein>
<dbReference type="EMBL" id="BOOB01000038">
    <property type="protein sequence ID" value="GIH34785.1"/>
    <property type="molecule type" value="Genomic_DNA"/>
</dbReference>
<dbReference type="SMART" id="SM00382">
    <property type="entry name" value="AAA"/>
    <property type="match status" value="2"/>
</dbReference>
<dbReference type="RefSeq" id="WP_204287557.1">
    <property type="nucleotide sequence ID" value="NZ_BAABEJ010000020.1"/>
</dbReference>
<keyword evidence="4" id="KW-1003">Cell membrane</keyword>
<evidence type="ECO:0000256" key="2">
    <source>
        <dbReference type="ARBA" id="ARBA00005417"/>
    </source>
</evidence>
<dbReference type="SUPFAM" id="SSF52540">
    <property type="entry name" value="P-loop containing nucleoside triphosphate hydrolases"/>
    <property type="match status" value="2"/>
</dbReference>
<evidence type="ECO:0000256" key="3">
    <source>
        <dbReference type="ARBA" id="ARBA00022448"/>
    </source>
</evidence>
<dbReference type="InterPro" id="IPR050388">
    <property type="entry name" value="ABC_Ni/Peptide_Import"/>
</dbReference>
<accession>A0ABQ4FJ14</accession>
<keyword evidence="3" id="KW-0813">Transport</keyword>
<dbReference type="InterPro" id="IPR027417">
    <property type="entry name" value="P-loop_NTPase"/>
</dbReference>
<sequence length="648" mass="68451">MSGDHPSAPLLEVAGLSVAFATRHGVVRAVRDVDLSLRAGECLAVVGESGSGKSVTARALLGLAGAGARVTARTLAFEGRDLRTLGGGQWRRLRGRRIGYVLQDALTSLDPLRRVGLEVAEALEVHGLARRDDLDDQVIRLLTEVGVPDPRVRFLQYPHELSGGLRQRALIASAIAAGPALLVADEPTTALDVTVQAQVLGLLEERRRRGTALLLISHDLAVVARLADQVAVMFAGEVVERGPAAALLSSPAHPYTADLLAAVPGLDDPDAPDATDGPEAPHGPDASDARGGPGGPGGPVRGLPIVRTGPAATTGCPYAPRCALADDRCRSEPPPPVSYGEGGPEGEDHMVRCFHPGRERPAAAFETPVAPVRVKNRAVVSVRGITKRYRSPDGSRRTAVGDVSFDLRAGEALGLVGESGSGKSTTARIVLAEIVPDTGTVLLDGEPWSGLRERDRRSRRSRIQLVDQDPLSSFDPRFTVERVVGEAVPGRMPRRRRRERAAALLGQVGLDPALLDRVPARLSGGQRQRVAIARALAPGPEVLVCDEPVSALDVTVQAQILALLARLRREAGVALLFISHDLGVVRQVCDRVAVMKDGRLVETGAVADVFRAPRAAYTAELLAAVPRIDPGRTAGERPHAAVTLEGHP</sequence>
<evidence type="ECO:0000256" key="8">
    <source>
        <dbReference type="SAM" id="MobiDB-lite"/>
    </source>
</evidence>
<keyword evidence="7" id="KW-0472">Membrane</keyword>
<evidence type="ECO:0000313" key="11">
    <source>
        <dbReference type="Proteomes" id="UP000651728"/>
    </source>
</evidence>
<comment type="caution">
    <text evidence="10">The sequence shown here is derived from an EMBL/GenBank/DDBJ whole genome shotgun (WGS) entry which is preliminary data.</text>
</comment>
<dbReference type="Pfam" id="PF00005">
    <property type="entry name" value="ABC_tran"/>
    <property type="match status" value="2"/>
</dbReference>
<evidence type="ECO:0000259" key="9">
    <source>
        <dbReference type="PROSITE" id="PS50893"/>
    </source>
</evidence>
<dbReference type="CDD" id="cd03257">
    <property type="entry name" value="ABC_NikE_OppD_transporters"/>
    <property type="match status" value="2"/>
</dbReference>
<dbReference type="Pfam" id="PF08352">
    <property type="entry name" value="oligo_HPY"/>
    <property type="match status" value="3"/>
</dbReference>
<evidence type="ECO:0000256" key="7">
    <source>
        <dbReference type="ARBA" id="ARBA00023136"/>
    </source>
</evidence>
<dbReference type="PROSITE" id="PS00211">
    <property type="entry name" value="ABC_TRANSPORTER_1"/>
    <property type="match status" value="1"/>
</dbReference>
<feature type="domain" description="ABC transporter" evidence="9">
    <location>
        <begin position="11"/>
        <end position="260"/>
    </location>
</feature>
<dbReference type="NCBIfam" id="NF008453">
    <property type="entry name" value="PRK11308.1"/>
    <property type="match status" value="3"/>
</dbReference>
<dbReference type="InterPro" id="IPR003439">
    <property type="entry name" value="ABC_transporter-like_ATP-bd"/>
</dbReference>
<comment type="subcellular location">
    <subcellularLocation>
        <location evidence="1">Cell membrane</location>
        <topology evidence="1">Peripheral membrane protein</topology>
    </subcellularLocation>
</comment>
<evidence type="ECO:0000256" key="6">
    <source>
        <dbReference type="ARBA" id="ARBA00022840"/>
    </source>
</evidence>
<evidence type="ECO:0000256" key="4">
    <source>
        <dbReference type="ARBA" id="ARBA00022475"/>
    </source>
</evidence>